<dbReference type="AlphaFoldDB" id="A0A2T1ND31"/>
<name>A0A2T1ND31_9FLAO</name>
<evidence type="ECO:0000313" key="1">
    <source>
        <dbReference type="EMBL" id="PSG90341.1"/>
    </source>
</evidence>
<gene>
    <name evidence="1" type="ORF">C7H52_03410</name>
</gene>
<dbReference type="OrthoDB" id="980645at2"/>
<accession>A0A2T1ND31</accession>
<reference evidence="1 2" key="1">
    <citation type="submission" date="2018-03" db="EMBL/GenBank/DDBJ databases">
        <title>Mesoflavibacter sp. HG37 and Mesoflavibacter sp. HG96 sp.nov., two marine bacteria isolated from seawater of Western Pacific Ocean.</title>
        <authorList>
            <person name="Cheng H."/>
            <person name="Wu Y.-H."/>
            <person name="Guo L.-L."/>
            <person name="Xu X.-W."/>
        </authorList>
    </citation>
    <scope>NUCLEOTIDE SEQUENCE [LARGE SCALE GENOMIC DNA]</scope>
    <source>
        <strain evidence="1 2">KCTC 32269</strain>
    </source>
</reference>
<dbReference type="Proteomes" id="UP000238426">
    <property type="component" value="Unassembled WGS sequence"/>
</dbReference>
<comment type="caution">
    <text evidence="1">The sequence shown here is derived from an EMBL/GenBank/DDBJ whole genome shotgun (WGS) entry which is preliminary data.</text>
</comment>
<sequence length="124" mass="14592">MKIFFTYILLLSFAFRPVYTVTYIGYFELNIDYIIETYCINKEKPELKCNGQCHLADQLNFSDDTNEGNYALIVEAFFPVYFQSTTLHIEGETYTKLKLKSRYNYILPFYNSPNYKISAPPKLS</sequence>
<protein>
    <submittedName>
        <fullName evidence="1">Uncharacterized protein</fullName>
    </submittedName>
</protein>
<proteinExistence type="predicted"/>
<keyword evidence="2" id="KW-1185">Reference proteome</keyword>
<dbReference type="RefSeq" id="WP_106462481.1">
    <property type="nucleotide sequence ID" value="NZ_PXOQ01000007.1"/>
</dbReference>
<dbReference type="EMBL" id="PXOQ01000007">
    <property type="protein sequence ID" value="PSG90341.1"/>
    <property type="molecule type" value="Genomic_DNA"/>
</dbReference>
<evidence type="ECO:0000313" key="2">
    <source>
        <dbReference type="Proteomes" id="UP000238426"/>
    </source>
</evidence>
<organism evidence="1 2">
    <name type="scientific">Aurantibacter aestuarii</name>
    <dbReference type="NCBI Taxonomy" id="1266046"/>
    <lineage>
        <taxon>Bacteria</taxon>
        <taxon>Pseudomonadati</taxon>
        <taxon>Bacteroidota</taxon>
        <taxon>Flavobacteriia</taxon>
        <taxon>Flavobacteriales</taxon>
        <taxon>Flavobacteriaceae</taxon>
        <taxon>Aurantibacter</taxon>
    </lineage>
</organism>